<proteinExistence type="predicted"/>
<organism evidence="7 8">
    <name type="scientific">Sanguibacter gelidistatuariae</name>
    <dbReference type="NCBI Taxonomy" id="1814289"/>
    <lineage>
        <taxon>Bacteria</taxon>
        <taxon>Bacillati</taxon>
        <taxon>Actinomycetota</taxon>
        <taxon>Actinomycetes</taxon>
        <taxon>Micrococcales</taxon>
        <taxon>Sanguibacteraceae</taxon>
        <taxon>Sanguibacter</taxon>
    </lineage>
</organism>
<evidence type="ECO:0000256" key="3">
    <source>
        <dbReference type="ARBA" id="ARBA00023163"/>
    </source>
</evidence>
<sequence>MRHHPTRSANSKQANDGSTVAESKRRRKTVLAQLGVKASKTSVDEVVKAAIALADEEGLEAVSMRRVADKLGISAMSLYTYVPGKAELIELMVDSIAAETPLEPHVGTVRARLENIARQQWAEFGRHPWLLQVDSSRPPLGPGVSDRYEWQLAAVEGLGLSDLEMDQTLTLLVSVVAGPARAARAAQRTNESSGMSDRGWWEINAPLLEKVMDGGRFPLSGRVGQNVGELYNGASASTLSFEFGLARVLDGIEQLIASK</sequence>
<feature type="region of interest" description="Disordered" evidence="5">
    <location>
        <begin position="1"/>
        <end position="25"/>
    </location>
</feature>
<keyword evidence="3" id="KW-0804">Transcription</keyword>
<dbReference type="InterPro" id="IPR001647">
    <property type="entry name" value="HTH_TetR"/>
</dbReference>
<evidence type="ECO:0000256" key="4">
    <source>
        <dbReference type="PROSITE-ProRule" id="PRU00335"/>
    </source>
</evidence>
<dbReference type="GO" id="GO:0003700">
    <property type="term" value="F:DNA-binding transcription factor activity"/>
    <property type="evidence" value="ECO:0007669"/>
    <property type="project" value="TreeGrafter"/>
</dbReference>
<evidence type="ECO:0000256" key="1">
    <source>
        <dbReference type="ARBA" id="ARBA00023015"/>
    </source>
</evidence>
<dbReference type="SUPFAM" id="SSF46689">
    <property type="entry name" value="Homeodomain-like"/>
    <property type="match status" value="1"/>
</dbReference>
<keyword evidence="2 4" id="KW-0238">DNA-binding</keyword>
<evidence type="ECO:0000256" key="5">
    <source>
        <dbReference type="SAM" id="MobiDB-lite"/>
    </source>
</evidence>
<keyword evidence="8" id="KW-1185">Reference proteome</keyword>
<protein>
    <submittedName>
        <fullName evidence="7">Transcriptional regulator, TetR family</fullName>
    </submittedName>
</protein>
<dbReference type="InterPro" id="IPR036271">
    <property type="entry name" value="Tet_transcr_reg_TetR-rel_C_sf"/>
</dbReference>
<dbReference type="AlphaFoldDB" id="A0A1G6GRL9"/>
<feature type="domain" description="HTH tetR-type" evidence="6">
    <location>
        <begin position="40"/>
        <end position="100"/>
    </location>
</feature>
<accession>A0A1G6GRL9</accession>
<evidence type="ECO:0000259" key="6">
    <source>
        <dbReference type="PROSITE" id="PS50977"/>
    </source>
</evidence>
<feature type="compositionally biased region" description="Polar residues" evidence="5">
    <location>
        <begin position="7"/>
        <end position="21"/>
    </location>
</feature>
<dbReference type="Gene3D" id="1.10.10.60">
    <property type="entry name" value="Homeodomain-like"/>
    <property type="match status" value="1"/>
</dbReference>
<dbReference type="InterPro" id="IPR009057">
    <property type="entry name" value="Homeodomain-like_sf"/>
</dbReference>
<dbReference type="GO" id="GO:0000976">
    <property type="term" value="F:transcription cis-regulatory region binding"/>
    <property type="evidence" value="ECO:0007669"/>
    <property type="project" value="TreeGrafter"/>
</dbReference>
<dbReference type="Pfam" id="PF02909">
    <property type="entry name" value="TetR_C_1"/>
    <property type="match status" value="1"/>
</dbReference>
<gene>
    <name evidence="7" type="ORF">SAMN05216410_0404</name>
</gene>
<keyword evidence="1" id="KW-0805">Transcription regulation</keyword>
<dbReference type="Proteomes" id="UP000199039">
    <property type="component" value="Unassembled WGS sequence"/>
</dbReference>
<dbReference type="SUPFAM" id="SSF48498">
    <property type="entry name" value="Tetracyclin repressor-like, C-terminal domain"/>
    <property type="match status" value="1"/>
</dbReference>
<dbReference type="Pfam" id="PF00440">
    <property type="entry name" value="TetR_N"/>
    <property type="match status" value="1"/>
</dbReference>
<dbReference type="PANTHER" id="PTHR30055">
    <property type="entry name" value="HTH-TYPE TRANSCRIPTIONAL REGULATOR RUTR"/>
    <property type="match status" value="1"/>
</dbReference>
<dbReference type="Gene3D" id="1.10.357.10">
    <property type="entry name" value="Tetracycline Repressor, domain 2"/>
    <property type="match status" value="1"/>
</dbReference>
<evidence type="ECO:0000313" key="7">
    <source>
        <dbReference type="EMBL" id="SDB84598.1"/>
    </source>
</evidence>
<dbReference type="PANTHER" id="PTHR30055:SF151">
    <property type="entry name" value="TRANSCRIPTIONAL REGULATORY PROTEIN"/>
    <property type="match status" value="1"/>
</dbReference>
<dbReference type="GO" id="GO:0045892">
    <property type="term" value="P:negative regulation of DNA-templated transcription"/>
    <property type="evidence" value="ECO:0007669"/>
    <property type="project" value="InterPro"/>
</dbReference>
<dbReference type="InterPro" id="IPR050109">
    <property type="entry name" value="HTH-type_TetR-like_transc_reg"/>
</dbReference>
<dbReference type="PROSITE" id="PS50977">
    <property type="entry name" value="HTH_TETR_2"/>
    <property type="match status" value="1"/>
</dbReference>
<feature type="DNA-binding region" description="H-T-H motif" evidence="4">
    <location>
        <begin position="63"/>
        <end position="82"/>
    </location>
</feature>
<evidence type="ECO:0000256" key="2">
    <source>
        <dbReference type="ARBA" id="ARBA00023125"/>
    </source>
</evidence>
<reference evidence="7 8" key="1">
    <citation type="submission" date="2016-09" db="EMBL/GenBank/DDBJ databases">
        <authorList>
            <person name="Capua I."/>
            <person name="De Benedictis P."/>
            <person name="Joannis T."/>
            <person name="Lombin L.H."/>
            <person name="Cattoli G."/>
        </authorList>
    </citation>
    <scope>NUCLEOTIDE SEQUENCE [LARGE SCALE GENOMIC DNA]</scope>
    <source>
        <strain evidence="7 8">ISLP-3</strain>
    </source>
</reference>
<dbReference type="EMBL" id="FMYH01000001">
    <property type="protein sequence ID" value="SDB84598.1"/>
    <property type="molecule type" value="Genomic_DNA"/>
</dbReference>
<dbReference type="InterPro" id="IPR004111">
    <property type="entry name" value="Repressor_TetR_C"/>
</dbReference>
<evidence type="ECO:0000313" key="8">
    <source>
        <dbReference type="Proteomes" id="UP000199039"/>
    </source>
</evidence>
<dbReference type="STRING" id="1814289.SAMN05216410_0404"/>
<name>A0A1G6GRL9_9MICO</name>